<feature type="transmembrane region" description="Helical" evidence="5">
    <location>
        <begin position="70"/>
        <end position="91"/>
    </location>
</feature>
<evidence type="ECO:0000256" key="5">
    <source>
        <dbReference type="SAM" id="Phobius"/>
    </source>
</evidence>
<evidence type="ECO:0000313" key="7">
    <source>
        <dbReference type="Proteomes" id="UP000740727"/>
    </source>
</evidence>
<protein>
    <recommendedName>
        <fullName evidence="8">DoxX family protein</fullName>
    </recommendedName>
</protein>
<dbReference type="Pfam" id="PF13564">
    <property type="entry name" value="DoxX_2"/>
    <property type="match status" value="1"/>
</dbReference>
<keyword evidence="4 5" id="KW-0472">Membrane</keyword>
<organism evidence="6 7">
    <name type="scientific">Candidatus Fonsibacter lacus</name>
    <dbReference type="NCBI Taxonomy" id="2576439"/>
    <lineage>
        <taxon>Bacteria</taxon>
        <taxon>Pseudomonadati</taxon>
        <taxon>Pseudomonadota</taxon>
        <taxon>Alphaproteobacteria</taxon>
        <taxon>Candidatus Pelagibacterales</taxon>
        <taxon>Candidatus Pelagibacterales incertae sedis</taxon>
        <taxon>Candidatus Fonsibacter</taxon>
    </lineage>
</organism>
<accession>A0A965GCF9</accession>
<evidence type="ECO:0000313" key="6">
    <source>
        <dbReference type="EMBL" id="NBR93558.1"/>
    </source>
</evidence>
<reference evidence="6" key="1">
    <citation type="submission" date="2018-10" db="EMBL/GenBank/DDBJ databases">
        <title>Iterative Subtractive Binning of Freshwater Chronoseries Metagenomes Recovers Nearly Complete Genomes from over Four Hundred Novel Species.</title>
        <authorList>
            <person name="Rodriguez-R L.M."/>
            <person name="Tsementzi D."/>
            <person name="Luo C."/>
            <person name="Konstantinidis K.T."/>
        </authorList>
    </citation>
    <scope>NUCLEOTIDE SEQUENCE</scope>
    <source>
        <strain evidence="6">WB5_2A_028</strain>
    </source>
</reference>
<comment type="subcellular location">
    <subcellularLocation>
        <location evidence="1">Membrane</location>
        <topology evidence="1">Multi-pass membrane protein</topology>
    </subcellularLocation>
</comment>
<keyword evidence="3 5" id="KW-1133">Transmembrane helix</keyword>
<feature type="transmembrane region" description="Helical" evidence="5">
    <location>
        <begin position="97"/>
        <end position="115"/>
    </location>
</feature>
<dbReference type="InterPro" id="IPR032808">
    <property type="entry name" value="DoxX"/>
</dbReference>
<feature type="transmembrane region" description="Helical" evidence="5">
    <location>
        <begin position="42"/>
        <end position="63"/>
    </location>
</feature>
<dbReference type="GO" id="GO:0016020">
    <property type="term" value="C:membrane"/>
    <property type="evidence" value="ECO:0007669"/>
    <property type="project" value="UniProtKB-SubCell"/>
</dbReference>
<sequence length="116" mass="12180">MQTLNLVLTGLLALIFLLSGISKASGNEKGLSGTREVNVPDGIARLVGLFEVLLALGLVIGLYDSWFTNAIQWLSLVGVWCTMAVALILHFRAGKAASGLPAFILLTVASVALVTI</sequence>
<gene>
    <name evidence="6" type="ORF">EBT44_01690</name>
</gene>
<evidence type="ECO:0000256" key="3">
    <source>
        <dbReference type="ARBA" id="ARBA00022989"/>
    </source>
</evidence>
<evidence type="ECO:0008006" key="8">
    <source>
        <dbReference type="Google" id="ProtNLM"/>
    </source>
</evidence>
<dbReference type="EMBL" id="RFXN01000010">
    <property type="protein sequence ID" value="NBR93558.1"/>
    <property type="molecule type" value="Genomic_DNA"/>
</dbReference>
<evidence type="ECO:0000256" key="2">
    <source>
        <dbReference type="ARBA" id="ARBA00022692"/>
    </source>
</evidence>
<keyword evidence="2 5" id="KW-0812">Transmembrane</keyword>
<comment type="caution">
    <text evidence="6">The sequence shown here is derived from an EMBL/GenBank/DDBJ whole genome shotgun (WGS) entry which is preliminary data.</text>
</comment>
<name>A0A965GCF9_9PROT</name>
<evidence type="ECO:0000256" key="1">
    <source>
        <dbReference type="ARBA" id="ARBA00004141"/>
    </source>
</evidence>
<dbReference type="Proteomes" id="UP000740727">
    <property type="component" value="Unassembled WGS sequence"/>
</dbReference>
<proteinExistence type="predicted"/>
<dbReference type="AlphaFoldDB" id="A0A965GCF9"/>
<evidence type="ECO:0000256" key="4">
    <source>
        <dbReference type="ARBA" id="ARBA00023136"/>
    </source>
</evidence>